<comment type="caution">
    <text evidence="3">The sequence shown here is derived from an EMBL/GenBank/DDBJ whole genome shotgun (WGS) entry which is preliminary data.</text>
</comment>
<dbReference type="Gene3D" id="1.20.1280.50">
    <property type="match status" value="1"/>
</dbReference>
<evidence type="ECO:0000256" key="1">
    <source>
        <dbReference type="ARBA" id="ARBA00022737"/>
    </source>
</evidence>
<dbReference type="SUPFAM" id="SSF81383">
    <property type="entry name" value="F-box domain"/>
    <property type="match status" value="1"/>
</dbReference>
<dbReference type="PANTHER" id="PTHR31672">
    <property type="entry name" value="BNACNNG10540D PROTEIN"/>
    <property type="match status" value="1"/>
</dbReference>
<organism evidence="3 4">
    <name type="scientific">Ceratodon purpureus</name>
    <name type="common">Fire moss</name>
    <name type="synonym">Dicranum purpureum</name>
    <dbReference type="NCBI Taxonomy" id="3225"/>
    <lineage>
        <taxon>Eukaryota</taxon>
        <taxon>Viridiplantae</taxon>
        <taxon>Streptophyta</taxon>
        <taxon>Embryophyta</taxon>
        <taxon>Bryophyta</taxon>
        <taxon>Bryophytina</taxon>
        <taxon>Bryopsida</taxon>
        <taxon>Dicranidae</taxon>
        <taxon>Pseudoditrichales</taxon>
        <taxon>Ditrichaceae</taxon>
        <taxon>Ceratodon</taxon>
    </lineage>
</organism>
<keyword evidence="1" id="KW-0677">Repeat</keyword>
<dbReference type="PROSITE" id="PS50181">
    <property type="entry name" value="FBOX"/>
    <property type="match status" value="1"/>
</dbReference>
<name>A0A8T0HA38_CERPU</name>
<proteinExistence type="predicted"/>
<feature type="domain" description="F-box" evidence="2">
    <location>
        <begin position="20"/>
        <end position="67"/>
    </location>
</feature>
<dbReference type="Pfam" id="PF00646">
    <property type="entry name" value="F-box"/>
    <property type="match status" value="1"/>
</dbReference>
<evidence type="ECO:0000313" key="3">
    <source>
        <dbReference type="EMBL" id="KAG0567039.1"/>
    </source>
</evidence>
<sequence length="454" mass="51735">MCGLGFVSFTDRVTMDFMDVKLWVKLPSEILERTLSFLAPPELCRFRTVCKRWNYLICTPEFRFLCMQNARQDGCFLVARYMIRGEGEQDPYADGHFDKNHGWSFLDLNSRRWHTIKQDGHDVFDYFNIASDVAMDGGLVCQILDTEYGYMSALPDILVSNPIARVSRILPPPPCPCYTDTSKLNIVVNNPGRNFKVLVIPNSLDLKTAGSPFLVVYDSASDQWRCSSFPSMPQMSNPHISIDVQCSVFLGDETLYVLTSAGVEFAEEFLLWSYNHVEDTWIDTGVSITGMELIYPQLIVSCNQLFLASWWRTSHALWLPSGDAASQWSYEIRKINLEDKTLTRVFNMTGEIMAHIFEMPAQGLDQGWDSALHQGLLAHAFGLTAFGIGKFIVLICEPDMGQYNSGVAIVYDRSTSSWDLLPKNPLIPFNFESGLHKLWYRKPMNLFLPVNRLW</sequence>
<protein>
    <recommendedName>
        <fullName evidence="2">F-box domain-containing protein</fullName>
    </recommendedName>
</protein>
<evidence type="ECO:0000313" key="4">
    <source>
        <dbReference type="Proteomes" id="UP000822688"/>
    </source>
</evidence>
<dbReference type="PANTHER" id="PTHR31672:SF2">
    <property type="entry name" value="F-BOX DOMAIN-CONTAINING PROTEIN"/>
    <property type="match status" value="1"/>
</dbReference>
<evidence type="ECO:0000259" key="2">
    <source>
        <dbReference type="PROSITE" id="PS50181"/>
    </source>
</evidence>
<keyword evidence="4" id="KW-1185">Reference proteome</keyword>
<dbReference type="CDD" id="cd09917">
    <property type="entry name" value="F-box_SF"/>
    <property type="match status" value="1"/>
</dbReference>
<dbReference type="FunFam" id="1.20.1280.50:FF:000008">
    <property type="entry name" value="F-box only protein 6"/>
    <property type="match status" value="1"/>
</dbReference>
<dbReference type="InterPro" id="IPR036047">
    <property type="entry name" value="F-box-like_dom_sf"/>
</dbReference>
<dbReference type="AlphaFoldDB" id="A0A8T0HA38"/>
<gene>
    <name evidence="3" type="ORF">KC19_7G105600</name>
</gene>
<dbReference type="SMART" id="SM00256">
    <property type="entry name" value="FBOX"/>
    <property type="match status" value="1"/>
</dbReference>
<accession>A0A8T0HA38</accession>
<dbReference type="InterPro" id="IPR050796">
    <property type="entry name" value="SCF_F-box_component"/>
</dbReference>
<dbReference type="EMBL" id="CM026428">
    <property type="protein sequence ID" value="KAG0567039.1"/>
    <property type="molecule type" value="Genomic_DNA"/>
</dbReference>
<dbReference type="InterPro" id="IPR001810">
    <property type="entry name" value="F-box_dom"/>
</dbReference>
<reference evidence="3" key="1">
    <citation type="submission" date="2020-06" db="EMBL/GenBank/DDBJ databases">
        <title>WGS assembly of Ceratodon purpureus strain R40.</title>
        <authorList>
            <person name="Carey S.B."/>
            <person name="Jenkins J."/>
            <person name="Shu S."/>
            <person name="Lovell J.T."/>
            <person name="Sreedasyam A."/>
            <person name="Maumus F."/>
            <person name="Tiley G.P."/>
            <person name="Fernandez-Pozo N."/>
            <person name="Barry K."/>
            <person name="Chen C."/>
            <person name="Wang M."/>
            <person name="Lipzen A."/>
            <person name="Daum C."/>
            <person name="Saski C.A."/>
            <person name="Payton A.C."/>
            <person name="Mcbreen J.C."/>
            <person name="Conrad R.E."/>
            <person name="Kollar L.M."/>
            <person name="Olsson S."/>
            <person name="Huttunen S."/>
            <person name="Landis J.B."/>
            <person name="Wickett N.J."/>
            <person name="Johnson M.G."/>
            <person name="Rensing S.A."/>
            <person name="Grimwood J."/>
            <person name="Schmutz J."/>
            <person name="Mcdaniel S.F."/>
        </authorList>
    </citation>
    <scope>NUCLEOTIDE SEQUENCE</scope>
    <source>
        <strain evidence="3">R40</strain>
    </source>
</reference>
<dbReference type="Proteomes" id="UP000822688">
    <property type="component" value="Chromosome 7"/>
</dbReference>